<protein>
    <submittedName>
        <fullName evidence="1">Uncharacterized protein</fullName>
    </submittedName>
</protein>
<evidence type="ECO:0000313" key="2">
    <source>
        <dbReference type="Proteomes" id="UP001345963"/>
    </source>
</evidence>
<dbReference type="EMBL" id="JAHUTI010034193">
    <property type="protein sequence ID" value="MED6243523.1"/>
    <property type="molecule type" value="Genomic_DNA"/>
</dbReference>
<dbReference type="Proteomes" id="UP001345963">
    <property type="component" value="Unassembled WGS sequence"/>
</dbReference>
<name>A0ABU7B1E3_9TELE</name>
<organism evidence="1 2">
    <name type="scientific">Ataeniobius toweri</name>
    <dbReference type="NCBI Taxonomy" id="208326"/>
    <lineage>
        <taxon>Eukaryota</taxon>
        <taxon>Metazoa</taxon>
        <taxon>Chordata</taxon>
        <taxon>Craniata</taxon>
        <taxon>Vertebrata</taxon>
        <taxon>Euteleostomi</taxon>
        <taxon>Actinopterygii</taxon>
        <taxon>Neopterygii</taxon>
        <taxon>Teleostei</taxon>
        <taxon>Neoteleostei</taxon>
        <taxon>Acanthomorphata</taxon>
        <taxon>Ovalentaria</taxon>
        <taxon>Atherinomorphae</taxon>
        <taxon>Cyprinodontiformes</taxon>
        <taxon>Goodeidae</taxon>
        <taxon>Ataeniobius</taxon>
    </lineage>
</organism>
<keyword evidence="2" id="KW-1185">Reference proteome</keyword>
<gene>
    <name evidence="1" type="ORF">ATANTOWER_021756</name>
</gene>
<sequence length="134" mass="14415">MQGDGAAHSLPPLELIKLQLRLAGCPPFLNHRASTTAFLHISPKVYTGWTPATVTHGLKMTMIISLASTKKEAPAHHFTLPNVSSANHRCATKRTGSITQRTDSAASCHESNCEFITDGADQYSTLDSTQVCPV</sequence>
<proteinExistence type="predicted"/>
<evidence type="ECO:0000313" key="1">
    <source>
        <dbReference type="EMBL" id="MED6243523.1"/>
    </source>
</evidence>
<accession>A0ABU7B1E3</accession>
<comment type="caution">
    <text evidence="1">The sequence shown here is derived from an EMBL/GenBank/DDBJ whole genome shotgun (WGS) entry which is preliminary data.</text>
</comment>
<reference evidence="1 2" key="1">
    <citation type="submission" date="2021-07" db="EMBL/GenBank/DDBJ databases">
        <authorList>
            <person name="Palmer J.M."/>
        </authorList>
    </citation>
    <scope>NUCLEOTIDE SEQUENCE [LARGE SCALE GENOMIC DNA]</scope>
    <source>
        <strain evidence="1 2">AT_MEX2019</strain>
        <tissue evidence="1">Muscle</tissue>
    </source>
</reference>